<dbReference type="OrthoDB" id="5577072at2759"/>
<keyword evidence="4" id="KW-0539">Nucleus</keyword>
<keyword evidence="8" id="KW-1185">Reference proteome</keyword>
<accession>A0A2Z7BE48</accession>
<dbReference type="CDD" id="cd13153">
    <property type="entry name" value="KOW_GPKOW_B"/>
    <property type="match status" value="1"/>
</dbReference>
<dbReference type="InterPro" id="IPR000467">
    <property type="entry name" value="G_patch_dom"/>
</dbReference>
<comment type="subcellular location">
    <subcellularLocation>
        <location evidence="1">Nucleus</location>
    </subcellularLocation>
</comment>
<dbReference type="Pfam" id="PF25088">
    <property type="entry name" value="GPKOW_C"/>
    <property type="match status" value="1"/>
</dbReference>
<evidence type="ECO:0000256" key="3">
    <source>
        <dbReference type="ARBA" id="ARBA00022737"/>
    </source>
</evidence>
<feature type="domain" description="G-patch" evidence="6">
    <location>
        <begin position="160"/>
        <end position="206"/>
    </location>
</feature>
<dbReference type="PANTHER" id="PTHR15818:SF2">
    <property type="entry name" value="G-PATCH DOMAIN AND KOW MOTIFS-CONTAINING PROTEIN"/>
    <property type="match status" value="1"/>
</dbReference>
<evidence type="ECO:0000256" key="2">
    <source>
        <dbReference type="ARBA" id="ARBA00010966"/>
    </source>
</evidence>
<dbReference type="InterPro" id="IPR005824">
    <property type="entry name" value="KOW"/>
</dbReference>
<dbReference type="EMBL" id="KV007458">
    <property type="protein sequence ID" value="KZV31709.1"/>
    <property type="molecule type" value="Genomic_DNA"/>
</dbReference>
<evidence type="ECO:0000256" key="4">
    <source>
        <dbReference type="ARBA" id="ARBA00023242"/>
    </source>
</evidence>
<dbReference type="PANTHER" id="PTHR15818">
    <property type="entry name" value="G PATCH AND KOW-CONTAINING"/>
    <property type="match status" value="1"/>
</dbReference>
<dbReference type="InterPro" id="IPR026822">
    <property type="entry name" value="Spp2/MOS2_G-patch"/>
</dbReference>
<evidence type="ECO:0000256" key="5">
    <source>
        <dbReference type="SAM" id="MobiDB-lite"/>
    </source>
</evidence>
<dbReference type="SMART" id="SM00739">
    <property type="entry name" value="KOW"/>
    <property type="match status" value="2"/>
</dbReference>
<gene>
    <name evidence="7" type="ORF">F511_00513</name>
</gene>
<evidence type="ECO:0000313" key="7">
    <source>
        <dbReference type="EMBL" id="KZV31709.1"/>
    </source>
</evidence>
<evidence type="ECO:0000259" key="6">
    <source>
        <dbReference type="PROSITE" id="PS50174"/>
    </source>
</evidence>
<dbReference type="PROSITE" id="PS50174">
    <property type="entry name" value="G_PATCH"/>
    <property type="match status" value="1"/>
</dbReference>
<dbReference type="GO" id="GO:0005681">
    <property type="term" value="C:spliceosomal complex"/>
    <property type="evidence" value="ECO:0007669"/>
    <property type="project" value="TreeGrafter"/>
</dbReference>
<dbReference type="AlphaFoldDB" id="A0A2Z7BE48"/>
<evidence type="ECO:0000256" key="1">
    <source>
        <dbReference type="ARBA" id="ARBA00004123"/>
    </source>
</evidence>
<reference evidence="7 8" key="1">
    <citation type="journal article" date="2015" name="Proc. Natl. Acad. Sci. U.S.A.">
        <title>The resurrection genome of Boea hygrometrica: A blueprint for survival of dehydration.</title>
        <authorList>
            <person name="Xiao L."/>
            <person name="Yang G."/>
            <person name="Zhang L."/>
            <person name="Yang X."/>
            <person name="Zhao S."/>
            <person name="Ji Z."/>
            <person name="Zhou Q."/>
            <person name="Hu M."/>
            <person name="Wang Y."/>
            <person name="Chen M."/>
            <person name="Xu Y."/>
            <person name="Jin H."/>
            <person name="Xiao X."/>
            <person name="Hu G."/>
            <person name="Bao F."/>
            <person name="Hu Y."/>
            <person name="Wan P."/>
            <person name="Li L."/>
            <person name="Deng X."/>
            <person name="Kuang T."/>
            <person name="Xiang C."/>
            <person name="Zhu J.K."/>
            <person name="Oliver M.J."/>
            <person name="He Y."/>
        </authorList>
    </citation>
    <scope>NUCLEOTIDE SEQUENCE [LARGE SCALE GENOMIC DNA]</scope>
    <source>
        <strain evidence="8">cv. XS01</strain>
    </source>
</reference>
<feature type="region of interest" description="Disordered" evidence="5">
    <location>
        <begin position="1"/>
        <end position="62"/>
    </location>
</feature>
<dbReference type="Pfam" id="PF12656">
    <property type="entry name" value="G-patch_2"/>
    <property type="match status" value="1"/>
</dbReference>
<dbReference type="GO" id="GO:0000398">
    <property type="term" value="P:mRNA splicing, via spliceosome"/>
    <property type="evidence" value="ECO:0007669"/>
    <property type="project" value="InterPro"/>
</dbReference>
<dbReference type="InterPro" id="IPR045166">
    <property type="entry name" value="Spp2-like"/>
</dbReference>
<protein>
    <recommendedName>
        <fullName evidence="6">G-patch domain-containing protein</fullName>
    </recommendedName>
</protein>
<organism evidence="7 8">
    <name type="scientific">Dorcoceras hygrometricum</name>
    <dbReference type="NCBI Taxonomy" id="472368"/>
    <lineage>
        <taxon>Eukaryota</taxon>
        <taxon>Viridiplantae</taxon>
        <taxon>Streptophyta</taxon>
        <taxon>Embryophyta</taxon>
        <taxon>Tracheophyta</taxon>
        <taxon>Spermatophyta</taxon>
        <taxon>Magnoliopsida</taxon>
        <taxon>eudicotyledons</taxon>
        <taxon>Gunneridae</taxon>
        <taxon>Pentapetalae</taxon>
        <taxon>asterids</taxon>
        <taxon>lamiids</taxon>
        <taxon>Lamiales</taxon>
        <taxon>Gesneriaceae</taxon>
        <taxon>Didymocarpoideae</taxon>
        <taxon>Trichosporeae</taxon>
        <taxon>Loxocarpinae</taxon>
        <taxon>Dorcoceras</taxon>
    </lineage>
</organism>
<dbReference type="Proteomes" id="UP000250235">
    <property type="component" value="Unassembled WGS sequence"/>
</dbReference>
<feature type="region of interest" description="Disordered" evidence="5">
    <location>
        <begin position="217"/>
        <end position="237"/>
    </location>
</feature>
<feature type="region of interest" description="Disordered" evidence="5">
    <location>
        <begin position="114"/>
        <end position="138"/>
    </location>
</feature>
<dbReference type="InterPro" id="IPR041994">
    <property type="entry name" value="GPKOW_KOW2"/>
</dbReference>
<keyword evidence="3" id="KW-0677">Repeat</keyword>
<dbReference type="GO" id="GO:0003676">
    <property type="term" value="F:nucleic acid binding"/>
    <property type="evidence" value="ECO:0007669"/>
    <property type="project" value="InterPro"/>
</dbReference>
<feature type="compositionally biased region" description="Basic and acidic residues" evidence="5">
    <location>
        <begin position="225"/>
        <end position="237"/>
    </location>
</feature>
<sequence>MSFSFAFTSKSQSNRKKHAASSVLADDQPPTSAAARNFISEFDPAEAPTPTEPKIKPIAPLPNEWRPMKKLKNLPNLPSLSQSNGSDSAIQFEVDRPNTEVEDNSMAYGLNIRQTPAADDGSPAPGRPETISDLESRRLREDLEKLPEDAGMDDFKDVPVEGFGLALLSGYGWKEGMGIGRNAKDDVKVSEVMRRSGRGGLGFTEVFSENQVESNGKGAVNIRNGDVRQDRKRDETEKKRLDVGKEVRIVGGREIGMKAKVVELRRNGELLVLRLSGSEEKVKVQSKDVADLGSVEEEKCLRSLKELKIKGENVNIGKGHRNSVRKPSHEDKKMVNDRVNWLRSHIRVRIVSKDFRGGRLFLKKGVVVDVVGPGMCDVYLDESRELIQGVEQEFLETALPRRGGPVLVLCGRHKGVYGSLLERDSEKETGLVRDVNTHEMLNVRLDEIAEYTGDPSDIGY</sequence>
<dbReference type="SMART" id="SM00443">
    <property type="entry name" value="G_patch"/>
    <property type="match status" value="1"/>
</dbReference>
<dbReference type="Gene3D" id="2.30.30.140">
    <property type="match status" value="1"/>
</dbReference>
<feature type="compositionally biased region" description="Polar residues" evidence="5">
    <location>
        <begin position="1"/>
        <end position="12"/>
    </location>
</feature>
<proteinExistence type="inferred from homology"/>
<evidence type="ECO:0000313" key="8">
    <source>
        <dbReference type="Proteomes" id="UP000250235"/>
    </source>
</evidence>
<name>A0A2Z7BE48_9LAMI</name>
<comment type="similarity">
    <text evidence="2">Belongs to the MOS2 family.</text>
</comment>